<protein>
    <submittedName>
        <fullName evidence="2">Uncharacterized protein</fullName>
    </submittedName>
</protein>
<sequence>MFPLAVAAPSAAVPTRALPLRTPTPTCATATQGRQRDQPKRRAAPLALFCGAPEQCRRVHRHVGRVEPGRACARRRRERGCASKKRIQEAHVGSGIRGIVTRGAVSGRKRPRKFRTGSVVDASPATVRAICEIARRVMRSSMLHAARAGTLHATGAACACEGCNRAQRRDRGEVGHGSCVTKWRERNLAGAEWRV</sequence>
<feature type="compositionally biased region" description="Low complexity" evidence="1">
    <location>
        <begin position="19"/>
        <end position="31"/>
    </location>
</feature>
<reference evidence="2" key="2">
    <citation type="journal article" name="Front. Microbiol.">
        <title>Degradative Capacity of Two Strains of Rhodonia placenta: From Phenotype to Genotype.</title>
        <authorList>
            <person name="Kolle M."/>
            <person name="Horta M.A.C."/>
            <person name="Nowrousian M."/>
            <person name="Ohm R.A."/>
            <person name="Benz J.P."/>
            <person name="Pilgard A."/>
        </authorList>
    </citation>
    <scope>NUCLEOTIDE SEQUENCE</scope>
    <source>
        <strain evidence="2">FPRL280</strain>
    </source>
</reference>
<evidence type="ECO:0000313" key="2">
    <source>
        <dbReference type="EMBL" id="KAF9818512.1"/>
    </source>
</evidence>
<dbReference type="Proteomes" id="UP000639403">
    <property type="component" value="Unassembled WGS sequence"/>
</dbReference>
<organism evidence="2 3">
    <name type="scientific">Rhodonia placenta</name>
    <dbReference type="NCBI Taxonomy" id="104341"/>
    <lineage>
        <taxon>Eukaryota</taxon>
        <taxon>Fungi</taxon>
        <taxon>Dikarya</taxon>
        <taxon>Basidiomycota</taxon>
        <taxon>Agaricomycotina</taxon>
        <taxon>Agaricomycetes</taxon>
        <taxon>Polyporales</taxon>
        <taxon>Adustoporiaceae</taxon>
        <taxon>Rhodonia</taxon>
    </lineage>
</organism>
<evidence type="ECO:0000256" key="1">
    <source>
        <dbReference type="SAM" id="MobiDB-lite"/>
    </source>
</evidence>
<accession>A0A8H7P752</accession>
<gene>
    <name evidence="2" type="ORF">IEO21_02750</name>
</gene>
<comment type="caution">
    <text evidence="2">The sequence shown here is derived from an EMBL/GenBank/DDBJ whole genome shotgun (WGS) entry which is preliminary data.</text>
</comment>
<name>A0A8H7P752_9APHY</name>
<dbReference type="EMBL" id="JADOXO010000029">
    <property type="protein sequence ID" value="KAF9818512.1"/>
    <property type="molecule type" value="Genomic_DNA"/>
</dbReference>
<proteinExistence type="predicted"/>
<reference evidence="2" key="1">
    <citation type="submission" date="2020-11" db="EMBL/GenBank/DDBJ databases">
        <authorList>
            <person name="Koelle M."/>
            <person name="Horta M.A.C."/>
            <person name="Nowrousian M."/>
            <person name="Ohm R.A."/>
            <person name="Benz P."/>
            <person name="Pilgard A."/>
        </authorList>
    </citation>
    <scope>NUCLEOTIDE SEQUENCE</scope>
    <source>
        <strain evidence="2">FPRL280</strain>
    </source>
</reference>
<evidence type="ECO:0000313" key="3">
    <source>
        <dbReference type="Proteomes" id="UP000639403"/>
    </source>
</evidence>
<feature type="region of interest" description="Disordered" evidence="1">
    <location>
        <begin position="19"/>
        <end position="42"/>
    </location>
</feature>
<dbReference type="AlphaFoldDB" id="A0A8H7P752"/>